<reference evidence="1 2" key="1">
    <citation type="submission" date="2023-05" db="EMBL/GenBank/DDBJ databases">
        <title>A new hyperthermophilic archaea 'Ignisphaera cupida' sp. nov. and description of the family 'Ignisphaeraceae' fam. nov.</title>
        <authorList>
            <person name="Podosokorskaya O.A."/>
            <person name="Elcheninov A.G."/>
            <person name="Klukina A."/>
            <person name="Merkel A.Y."/>
        </authorList>
    </citation>
    <scope>NUCLEOTIDE SEQUENCE [LARGE SCALE GENOMIC DNA]</scope>
    <source>
        <strain evidence="1 2">4213-co</strain>
    </source>
</reference>
<evidence type="ECO:0000313" key="2">
    <source>
        <dbReference type="Proteomes" id="UP001529235"/>
    </source>
</evidence>
<dbReference type="AlphaFoldDB" id="A0ABD4Z7K4"/>
<dbReference type="EMBL" id="JASNVW010000006">
    <property type="protein sequence ID" value="MDK6029321.1"/>
    <property type="molecule type" value="Genomic_DNA"/>
</dbReference>
<accession>A0ABD4Z7K4</accession>
<proteinExistence type="predicted"/>
<organism evidence="1 2">
    <name type="scientific">Ignisphaera cupida</name>
    <dbReference type="NCBI Taxonomy" id="3050454"/>
    <lineage>
        <taxon>Archaea</taxon>
        <taxon>Thermoproteota</taxon>
        <taxon>Thermoprotei</taxon>
        <taxon>Desulfurococcales</taxon>
        <taxon>Desulfurococcaceae</taxon>
        <taxon>Ignisphaera</taxon>
    </lineage>
</organism>
<evidence type="ECO:0000313" key="1">
    <source>
        <dbReference type="EMBL" id="MDK6029321.1"/>
    </source>
</evidence>
<keyword evidence="2" id="KW-1185">Reference proteome</keyword>
<gene>
    <name evidence="1" type="ORF">QPL79_08095</name>
</gene>
<dbReference type="Proteomes" id="UP001529235">
    <property type="component" value="Unassembled WGS sequence"/>
</dbReference>
<dbReference type="RefSeq" id="WP_285274308.1">
    <property type="nucleotide sequence ID" value="NZ_JASNVW010000006.1"/>
</dbReference>
<sequence>MSTIRKNANPCPKCGTAIQLAIESEHRSKEIIITYNYSCPVCKYKEAAEQINIKLNGDKIFIVKNLEKNLKTQRFFT</sequence>
<name>A0ABD4Z7K4_9CREN</name>
<protein>
    <submittedName>
        <fullName evidence="1">Uncharacterized protein</fullName>
    </submittedName>
</protein>
<comment type="caution">
    <text evidence="1">The sequence shown here is derived from an EMBL/GenBank/DDBJ whole genome shotgun (WGS) entry which is preliminary data.</text>
</comment>